<protein>
    <submittedName>
        <fullName evidence="1">Uncharacterized protein</fullName>
    </submittedName>
</protein>
<evidence type="ECO:0000313" key="1">
    <source>
        <dbReference type="EMBL" id="GAG85821.1"/>
    </source>
</evidence>
<dbReference type="AlphaFoldDB" id="X1CNI5"/>
<reference evidence="1" key="1">
    <citation type="journal article" date="2014" name="Front. Microbiol.">
        <title>High frequency of phylogenetically diverse reductive dehalogenase-homologous genes in deep subseafloor sedimentary metagenomes.</title>
        <authorList>
            <person name="Kawai M."/>
            <person name="Futagami T."/>
            <person name="Toyoda A."/>
            <person name="Takaki Y."/>
            <person name="Nishi S."/>
            <person name="Hori S."/>
            <person name="Arai W."/>
            <person name="Tsubouchi T."/>
            <person name="Morono Y."/>
            <person name="Uchiyama I."/>
            <person name="Ito T."/>
            <person name="Fujiyama A."/>
            <person name="Inagaki F."/>
            <person name="Takami H."/>
        </authorList>
    </citation>
    <scope>NUCLEOTIDE SEQUENCE</scope>
    <source>
        <strain evidence="1">Expedition CK06-06</strain>
    </source>
</reference>
<comment type="caution">
    <text evidence="1">The sequence shown here is derived from an EMBL/GenBank/DDBJ whole genome shotgun (WGS) entry which is preliminary data.</text>
</comment>
<dbReference type="EMBL" id="BART01016758">
    <property type="protein sequence ID" value="GAG85821.1"/>
    <property type="molecule type" value="Genomic_DNA"/>
</dbReference>
<gene>
    <name evidence="1" type="ORF">S01H4_32133</name>
</gene>
<proteinExistence type="predicted"/>
<name>X1CNI5_9ZZZZ</name>
<accession>X1CNI5</accession>
<sequence length="33" mass="3516">MGCGVCVVNCQSKVIGLKRIEKAEIPKSLLELG</sequence>
<feature type="non-terminal residue" evidence="1">
    <location>
        <position position="33"/>
    </location>
</feature>
<organism evidence="1">
    <name type="scientific">marine sediment metagenome</name>
    <dbReference type="NCBI Taxonomy" id="412755"/>
    <lineage>
        <taxon>unclassified sequences</taxon>
        <taxon>metagenomes</taxon>
        <taxon>ecological metagenomes</taxon>
    </lineage>
</organism>